<dbReference type="Gene3D" id="2.80.10.50">
    <property type="match status" value="1"/>
</dbReference>
<evidence type="ECO:0008006" key="2">
    <source>
        <dbReference type="Google" id="ProtNLM"/>
    </source>
</evidence>
<evidence type="ECO:0000313" key="1">
    <source>
        <dbReference type="EMBL" id="VAW96708.1"/>
    </source>
</evidence>
<dbReference type="SUPFAM" id="SSF101898">
    <property type="entry name" value="NHL repeat"/>
    <property type="match status" value="1"/>
</dbReference>
<dbReference type="InterPro" id="IPR010620">
    <property type="entry name" value="SBBP_repeat"/>
</dbReference>
<name>A0A3B0ZTA0_9ZZZZ</name>
<organism evidence="1">
    <name type="scientific">hydrothermal vent metagenome</name>
    <dbReference type="NCBI Taxonomy" id="652676"/>
    <lineage>
        <taxon>unclassified sequences</taxon>
        <taxon>metagenomes</taxon>
        <taxon>ecological metagenomes</taxon>
    </lineage>
</organism>
<dbReference type="EMBL" id="UOFU01000104">
    <property type="protein sequence ID" value="VAW96708.1"/>
    <property type="molecule type" value="Genomic_DNA"/>
</dbReference>
<sequence length="429" mass="47265">MCNIKWILLLLFLLIMTSLPVLVSAETVFKEISVTYDEGKKDYIGSATVDIDGNMYFTGSSPGNTYLTVKYDSYGREKWVRTYSPNPASRAGGAGKMTVDRAGNIYVAPSRNLGKILKYDADGNQSILSNPRIVPYGCCSKQTGLVLDKNENNLYSWASHTIQKISLDGGSNWLQRFHTANYLVRGIATDDSGNIYVVGHSVAVNNPSAGGLIIKKFDNLGNVIWSRFWHAEGDGSQGETVHGLQLDTNNNIYLLVQSINYENSCLYCITSFVVRFSSDGSTTNSTILNGTNGYQAGAIKVADDKIYVTMLSRNTHILTVQKLNTDLSLDWSTEYSHSNGNLSLASPDVDGLGNVLVGFRQQYNDVIIKFDVYGNELWTQNFDGRRLVFLKFGTTGEIYAAGSRSTGFGANHNADVVMYRYGVTQLICQ</sequence>
<reference evidence="1" key="1">
    <citation type="submission" date="2018-06" db="EMBL/GenBank/DDBJ databases">
        <authorList>
            <person name="Zhirakovskaya E."/>
        </authorList>
    </citation>
    <scope>NUCLEOTIDE SEQUENCE</scope>
</reference>
<dbReference type="AlphaFoldDB" id="A0A3B0ZTA0"/>
<dbReference type="Gene3D" id="2.120.10.30">
    <property type="entry name" value="TolB, C-terminal domain"/>
    <property type="match status" value="1"/>
</dbReference>
<gene>
    <name evidence="1" type="ORF">MNBD_GAMMA20-2524</name>
</gene>
<dbReference type="InterPro" id="IPR011042">
    <property type="entry name" value="6-blade_b-propeller_TolB-like"/>
</dbReference>
<proteinExistence type="predicted"/>
<dbReference type="Pfam" id="PF06739">
    <property type="entry name" value="SBBP"/>
    <property type="match status" value="1"/>
</dbReference>
<protein>
    <recommendedName>
        <fullName evidence="2">Beta-propeller repeat protein</fullName>
    </recommendedName>
</protein>
<accession>A0A3B0ZTA0</accession>